<reference evidence="1 2" key="1">
    <citation type="journal article" date="2019" name="Emerg. Microbes Infect.">
        <title>Comprehensive subspecies identification of 175 nontuberculous mycobacteria species based on 7547 genomic profiles.</title>
        <authorList>
            <person name="Matsumoto Y."/>
            <person name="Kinjo T."/>
            <person name="Motooka D."/>
            <person name="Nabeya D."/>
            <person name="Jung N."/>
            <person name="Uechi K."/>
            <person name="Horii T."/>
            <person name="Iida T."/>
            <person name="Fujita J."/>
            <person name="Nakamura S."/>
        </authorList>
    </citation>
    <scope>NUCLEOTIDE SEQUENCE [LARGE SCALE GENOMIC DNA]</scope>
    <source>
        <strain evidence="1 2">JCM 18113</strain>
    </source>
</reference>
<evidence type="ECO:0000313" key="2">
    <source>
        <dbReference type="Proteomes" id="UP000465812"/>
    </source>
</evidence>
<evidence type="ECO:0000313" key="1">
    <source>
        <dbReference type="EMBL" id="BBY35894.1"/>
    </source>
</evidence>
<organism evidence="1 2">
    <name type="scientific">Mycobacterium mantenii</name>
    <dbReference type="NCBI Taxonomy" id="560555"/>
    <lineage>
        <taxon>Bacteria</taxon>
        <taxon>Bacillati</taxon>
        <taxon>Actinomycetota</taxon>
        <taxon>Actinomycetes</taxon>
        <taxon>Mycobacteriales</taxon>
        <taxon>Mycobacteriaceae</taxon>
        <taxon>Mycobacterium</taxon>
        <taxon>Mycobacterium avium complex (MAC)</taxon>
    </lineage>
</organism>
<name>A0ABN5ZZI7_MYCNT</name>
<dbReference type="Proteomes" id="UP000465812">
    <property type="component" value="Chromosome"/>
</dbReference>
<gene>
    <name evidence="1" type="ORF">MMAN_00280</name>
</gene>
<dbReference type="RefSeq" id="WP_163650786.1">
    <property type="nucleotide sequence ID" value="NZ_AP022590.1"/>
</dbReference>
<accession>A0ABN5ZZI7</accession>
<proteinExistence type="predicted"/>
<sequence length="208" mass="23227">MFSTRERGQLPEPVDGSMVRFVKSGYGFVAVRSGDRWETSATQSVGFIDEVMAWDDMWLAGRYFELATALDPIKQPAERDKRLVEKSVVCFRLADEHWAAIAYQGSYTGFKQRVWYTTLTTAACKRAKLASCYGQWAEIMPKATDIQVVTSWKPLLPREVADTMGRHANTQRAPTRPTQSLDSSLLTLAPTRAETHCAPCPSSVGGDR</sequence>
<keyword evidence="2" id="KW-1185">Reference proteome</keyword>
<protein>
    <submittedName>
        <fullName evidence="1">Uncharacterized protein</fullName>
    </submittedName>
</protein>
<dbReference type="EMBL" id="AP022590">
    <property type="protein sequence ID" value="BBY35894.1"/>
    <property type="molecule type" value="Genomic_DNA"/>
</dbReference>